<dbReference type="PANTHER" id="PTHR34047:SF8">
    <property type="entry name" value="PROTEIN YKFC"/>
    <property type="match status" value="1"/>
</dbReference>
<evidence type="ECO:0000256" key="1">
    <source>
        <dbReference type="ARBA" id="ARBA00034120"/>
    </source>
</evidence>
<dbReference type="Proteomes" id="UP001165677">
    <property type="component" value="Unassembled WGS sequence"/>
</dbReference>
<evidence type="ECO:0000313" key="4">
    <source>
        <dbReference type="Proteomes" id="UP001165677"/>
    </source>
</evidence>
<dbReference type="PANTHER" id="PTHR34047">
    <property type="entry name" value="NUCLEAR INTRON MATURASE 1, MITOCHONDRIAL-RELATED"/>
    <property type="match status" value="1"/>
</dbReference>
<sequence length="665" mass="79262">MPRNFNLGFYIKQEHISKAVDLLSLQLSQTNPLYNVSDLSIYKNDTTPIEIEKFYQEYVKRDAFYYFQNKFFSLSYYNIQRAYKIREFHFLSKDLLVMYYSLGFYIYELLEKYINDIIELSSKKSFKTFYGGRINFENPNNSNIFYYQDYQEFLKLKEKYTEPVEGKIKYVISLDIKTFFYSIDHQLLLEIIDRKSNPTSKKKNNYDDYSKEAIEFFLKFIMADTKGLPVSSQNIFSSFLSSIYLSDFDEFIVDNFLNNEKFKYLRYVDDFYLIFEEDSERNTREIREEIYTIENKIADFLIDKLKLSVSTSKSDRTIIKDINDQIDFLKLTGFESPFEQEFDEDFLNDSILKIDIENKKAPEIFDNCIDILVSLKQQTNQLSQLEIDNKDSAFLNYILIHKECLNYSKSKEAINKIIESQIFSDFECLDFILIKNKVILHLLTIDKEIRLSFFEALKNSFSNNNSITQKVSVLDKFLHQIQFLIGQLKDAKKEELEKEYAYFISESKNILNNLIQLENKYFSILFKSIDDSLALNNFRPIYNPAFLLDDNCIALIQQIKQRVVGEKLGYYNVCFNHFLNEFQYFFEIKHMESKEVKSLEIRNKMSELGFKVGEINFVDHFFERRNQNSISHTNKTDIGFWGVSKQEYLHYNENLLPIIEKIFLS</sequence>
<gene>
    <name evidence="3" type="ORF">OJ995_12840</name>
</gene>
<organism evidence="3 4">
    <name type="scientific">Flavobacterium lacisediminis</name>
    <dbReference type="NCBI Taxonomy" id="2989705"/>
    <lineage>
        <taxon>Bacteria</taxon>
        <taxon>Pseudomonadati</taxon>
        <taxon>Bacteroidota</taxon>
        <taxon>Flavobacteriia</taxon>
        <taxon>Flavobacteriales</taxon>
        <taxon>Flavobacteriaceae</taxon>
        <taxon>Flavobacterium</taxon>
    </lineage>
</organism>
<keyword evidence="4" id="KW-1185">Reference proteome</keyword>
<feature type="domain" description="Reverse transcriptase" evidence="2">
    <location>
        <begin position="1"/>
        <end position="351"/>
    </location>
</feature>
<dbReference type="GO" id="GO:0003964">
    <property type="term" value="F:RNA-directed DNA polymerase activity"/>
    <property type="evidence" value="ECO:0007669"/>
    <property type="project" value="UniProtKB-KW"/>
</dbReference>
<dbReference type="EMBL" id="JAPCIO010000012">
    <property type="protein sequence ID" value="MCW1149109.1"/>
    <property type="molecule type" value="Genomic_DNA"/>
</dbReference>
<dbReference type="RefSeq" id="WP_264369797.1">
    <property type="nucleotide sequence ID" value="NZ_JAPCIO010000012.1"/>
</dbReference>
<dbReference type="InterPro" id="IPR051083">
    <property type="entry name" value="GrpII_Intron_Splice-Mob/Def"/>
</dbReference>
<protein>
    <submittedName>
        <fullName evidence="3">Reverse transcriptase domain-containing protein</fullName>
    </submittedName>
</protein>
<accession>A0ABT3EL06</accession>
<dbReference type="InterPro" id="IPR000477">
    <property type="entry name" value="RT_dom"/>
</dbReference>
<reference evidence="3" key="1">
    <citation type="submission" date="2022-10" db="EMBL/GenBank/DDBJ databases">
        <title>Flavobacterium sp. nov., a bacterium isolated from lake sediment.</title>
        <authorList>
            <person name="Qu J.-H."/>
        </authorList>
    </citation>
    <scope>NUCLEOTIDE SEQUENCE</scope>
    <source>
        <strain evidence="3">TH16-21</strain>
    </source>
</reference>
<evidence type="ECO:0000259" key="2">
    <source>
        <dbReference type="PROSITE" id="PS50878"/>
    </source>
</evidence>
<proteinExistence type="inferred from homology"/>
<comment type="similarity">
    <text evidence="1">Belongs to the bacterial reverse transcriptase family.</text>
</comment>
<dbReference type="CDD" id="cd01646">
    <property type="entry name" value="RT_Bac_retron_I"/>
    <property type="match status" value="1"/>
</dbReference>
<evidence type="ECO:0000313" key="3">
    <source>
        <dbReference type="EMBL" id="MCW1149109.1"/>
    </source>
</evidence>
<keyword evidence="3" id="KW-0548">Nucleotidyltransferase</keyword>
<keyword evidence="3" id="KW-0808">Transferase</keyword>
<dbReference type="PROSITE" id="PS50878">
    <property type="entry name" value="RT_POL"/>
    <property type="match status" value="1"/>
</dbReference>
<name>A0ABT3EL06_9FLAO</name>
<comment type="caution">
    <text evidence="3">The sequence shown here is derived from an EMBL/GenBank/DDBJ whole genome shotgun (WGS) entry which is preliminary data.</text>
</comment>
<keyword evidence="3" id="KW-0695">RNA-directed DNA polymerase</keyword>